<sequence length="183" mass="20768">MIRPSFSSALLLFQHFVSLLTELGPQEIKSNSSHAFWNANQSNAPRTINLQSSVSSLQKSDTRVSVGFKKKKRKKGTSFGSFLERRARTTKELEKGLSSAKAQVGQMETQRKNDDDLGRDRICGFYEAERALLVGYVKKKKMSSEFELCLLMLESNVEQSSNLKRWFSGKDNSCVATQYYLFT</sequence>
<keyword evidence="4" id="KW-1185">Reference proteome</keyword>
<keyword evidence="2" id="KW-0732">Signal</keyword>
<feature type="chain" id="PRO_5035876312" evidence="2">
    <location>
        <begin position="20"/>
        <end position="183"/>
    </location>
</feature>
<evidence type="ECO:0000256" key="2">
    <source>
        <dbReference type="SAM" id="SignalP"/>
    </source>
</evidence>
<dbReference type="EnsemblMetazoa" id="CJA36345.1">
    <property type="protein sequence ID" value="CJA36345.1"/>
    <property type="gene ID" value="WBGene00212192"/>
</dbReference>
<feature type="region of interest" description="Disordered" evidence="1">
    <location>
        <begin position="94"/>
        <end position="115"/>
    </location>
</feature>
<proteinExistence type="predicted"/>
<name>A0A8R1EGF0_CAEJA</name>
<organism evidence="3 4">
    <name type="scientific">Caenorhabditis japonica</name>
    <dbReference type="NCBI Taxonomy" id="281687"/>
    <lineage>
        <taxon>Eukaryota</taxon>
        <taxon>Metazoa</taxon>
        <taxon>Ecdysozoa</taxon>
        <taxon>Nematoda</taxon>
        <taxon>Chromadorea</taxon>
        <taxon>Rhabditida</taxon>
        <taxon>Rhabditina</taxon>
        <taxon>Rhabditomorpha</taxon>
        <taxon>Rhabditoidea</taxon>
        <taxon>Rhabditidae</taxon>
        <taxon>Peloderinae</taxon>
        <taxon>Caenorhabditis</taxon>
    </lineage>
</organism>
<protein>
    <submittedName>
        <fullName evidence="3">Uncharacterized protein</fullName>
    </submittedName>
</protein>
<feature type="signal peptide" evidence="2">
    <location>
        <begin position="1"/>
        <end position="19"/>
    </location>
</feature>
<dbReference type="AlphaFoldDB" id="A0A8R1EGF0"/>
<evidence type="ECO:0000256" key="1">
    <source>
        <dbReference type="SAM" id="MobiDB-lite"/>
    </source>
</evidence>
<evidence type="ECO:0000313" key="3">
    <source>
        <dbReference type="EnsemblMetazoa" id="CJA36345.1"/>
    </source>
</evidence>
<reference evidence="4" key="1">
    <citation type="submission" date="2010-08" db="EMBL/GenBank/DDBJ databases">
        <authorList>
            <consortium name="Caenorhabditis japonica Sequencing Consortium"/>
            <person name="Wilson R.K."/>
        </authorList>
    </citation>
    <scope>NUCLEOTIDE SEQUENCE [LARGE SCALE GENOMIC DNA]</scope>
    <source>
        <strain evidence="4">DF5081</strain>
    </source>
</reference>
<dbReference type="Proteomes" id="UP000005237">
    <property type="component" value="Unassembled WGS sequence"/>
</dbReference>
<reference evidence="3" key="2">
    <citation type="submission" date="2022-06" db="UniProtKB">
        <authorList>
            <consortium name="EnsemblMetazoa"/>
        </authorList>
    </citation>
    <scope>IDENTIFICATION</scope>
    <source>
        <strain evidence="3">DF5081</strain>
    </source>
</reference>
<evidence type="ECO:0000313" key="4">
    <source>
        <dbReference type="Proteomes" id="UP000005237"/>
    </source>
</evidence>
<accession>A0A8R1EGF0</accession>